<dbReference type="Pfam" id="PF04082">
    <property type="entry name" value="Fungal_trans"/>
    <property type="match status" value="1"/>
</dbReference>
<keyword evidence="1" id="KW-0479">Metal-binding</keyword>
<reference evidence="8 9" key="1">
    <citation type="submission" date="2018-10" db="EMBL/GenBank/DDBJ databases">
        <title>Fifty Aureobasidium pullulans genomes reveal a recombining polyextremotolerant generalist.</title>
        <authorList>
            <person name="Gostincar C."/>
            <person name="Turk M."/>
            <person name="Zajc J."/>
            <person name="Gunde-Cimerman N."/>
        </authorList>
    </citation>
    <scope>NUCLEOTIDE SEQUENCE [LARGE SCALE GENOMIC DNA]</scope>
    <source>
        <strain evidence="8 9">EXF-10751</strain>
    </source>
</reference>
<dbReference type="AlphaFoldDB" id="A0A4S8YNW1"/>
<organism evidence="8 9">
    <name type="scientific">Aureobasidium pullulans</name>
    <name type="common">Black yeast</name>
    <name type="synonym">Pullularia pullulans</name>
    <dbReference type="NCBI Taxonomy" id="5580"/>
    <lineage>
        <taxon>Eukaryota</taxon>
        <taxon>Fungi</taxon>
        <taxon>Dikarya</taxon>
        <taxon>Ascomycota</taxon>
        <taxon>Pezizomycotina</taxon>
        <taxon>Dothideomycetes</taxon>
        <taxon>Dothideomycetidae</taxon>
        <taxon>Dothideales</taxon>
        <taxon>Saccotheciaceae</taxon>
        <taxon>Aureobasidium</taxon>
    </lineage>
</organism>
<dbReference type="GO" id="GO:0006351">
    <property type="term" value="P:DNA-templated transcription"/>
    <property type="evidence" value="ECO:0007669"/>
    <property type="project" value="InterPro"/>
</dbReference>
<evidence type="ECO:0000313" key="9">
    <source>
        <dbReference type="Proteomes" id="UP000310421"/>
    </source>
</evidence>
<evidence type="ECO:0000259" key="7">
    <source>
        <dbReference type="Pfam" id="PF04082"/>
    </source>
</evidence>
<evidence type="ECO:0000256" key="5">
    <source>
        <dbReference type="ARBA" id="ARBA00023163"/>
    </source>
</evidence>
<dbReference type="PANTHER" id="PTHR31313">
    <property type="entry name" value="TY1 ENHANCER ACTIVATOR"/>
    <property type="match status" value="1"/>
</dbReference>
<dbReference type="InterPro" id="IPR051615">
    <property type="entry name" value="Transcr_Regulatory_Elem"/>
</dbReference>
<dbReference type="PANTHER" id="PTHR31313:SF81">
    <property type="entry name" value="TY1 ENHANCER ACTIVATOR"/>
    <property type="match status" value="1"/>
</dbReference>
<sequence>MDPEETGPRARIKIACDDCRRGKRKVRVPYSIAMVANPDALCAPNLTAFVIMLLRTQEKRRVFQDEDLVLSLREEIKALRDALKNTQSGNVERQMVDPDINHDTRNSSFAFAGLSSSISEGCSIPLGEDQAFESRSSHAMNELSSLMLQLDVADIGEPSFTLSASKVPQTKTTNSPDIKFDVEVRNEDCVTFDDRHYLIECFSKTFNRFHQFLETDELVNMALSEPAVGDIDLTFRNNALYAVAASCSDITRIQNLEKSFKSRAEGFVFRCIKETPTDLVVQGLALLAWTELQSGCGSMAYNWIAMATGQVLHLGLHASALKSARLSGLPDQRVQKRRVRSFWAYFSVDRLVTSSLGMNCTMHWQRVKSTSFTSILPTGPTVDEWAHERFCEMWHLWDSCMDQGYAFGWYRLSQTEKEKLVLHSHQTLTKFYETTNAYLHFPEDRLSETAVWLQLSYQAALILIHRPLLSEASGGKAGRFSLTVATTAAAAISRTVREFGATRKFTAIAPQIIDYISIAATMHLLNATSGKNRLGRQSANGLRTCVQTLSEMTPTWERRAQDSLQHIQNLAHRWEVVWALPIQHSQVLACGARPLNTEQDFGGLGPESHAAVDVYNVFDDTALNTAAETLWGTEGTADHDWILQAAEGIPLSNEGLWDFDWQHLGGA</sequence>
<protein>
    <recommendedName>
        <fullName evidence="7">Xylanolytic transcriptional activator regulatory domain-containing protein</fullName>
    </recommendedName>
</protein>
<evidence type="ECO:0000256" key="2">
    <source>
        <dbReference type="ARBA" id="ARBA00022833"/>
    </source>
</evidence>
<evidence type="ECO:0000256" key="4">
    <source>
        <dbReference type="ARBA" id="ARBA00023125"/>
    </source>
</evidence>
<dbReference type="InterPro" id="IPR007219">
    <property type="entry name" value="XnlR_reg_dom"/>
</dbReference>
<keyword evidence="5" id="KW-0804">Transcription</keyword>
<gene>
    <name evidence="8" type="ORF">D6D20_09419</name>
</gene>
<comment type="caution">
    <text evidence="8">The sequence shown here is derived from an EMBL/GenBank/DDBJ whole genome shotgun (WGS) entry which is preliminary data.</text>
</comment>
<dbReference type="GO" id="GO:0008270">
    <property type="term" value="F:zinc ion binding"/>
    <property type="evidence" value="ECO:0007669"/>
    <property type="project" value="InterPro"/>
</dbReference>
<evidence type="ECO:0000256" key="1">
    <source>
        <dbReference type="ARBA" id="ARBA00022723"/>
    </source>
</evidence>
<dbReference type="EMBL" id="QZAN01000187">
    <property type="protein sequence ID" value="THW55513.1"/>
    <property type="molecule type" value="Genomic_DNA"/>
</dbReference>
<dbReference type="GO" id="GO:0003677">
    <property type="term" value="F:DNA binding"/>
    <property type="evidence" value="ECO:0007669"/>
    <property type="project" value="UniProtKB-KW"/>
</dbReference>
<evidence type="ECO:0000256" key="6">
    <source>
        <dbReference type="ARBA" id="ARBA00023242"/>
    </source>
</evidence>
<name>A0A4S8YNW1_AURPU</name>
<accession>A0A4S8YNW1</accession>
<proteinExistence type="predicted"/>
<evidence type="ECO:0000313" key="8">
    <source>
        <dbReference type="EMBL" id="THW55513.1"/>
    </source>
</evidence>
<evidence type="ECO:0000256" key="3">
    <source>
        <dbReference type="ARBA" id="ARBA00023015"/>
    </source>
</evidence>
<dbReference type="CDD" id="cd12148">
    <property type="entry name" value="fungal_TF_MHR"/>
    <property type="match status" value="1"/>
</dbReference>
<keyword evidence="4" id="KW-0238">DNA-binding</keyword>
<keyword evidence="3" id="KW-0805">Transcription regulation</keyword>
<dbReference type="Proteomes" id="UP000310421">
    <property type="component" value="Unassembled WGS sequence"/>
</dbReference>
<feature type="domain" description="Xylanolytic transcriptional activator regulatory" evidence="7">
    <location>
        <begin position="239"/>
        <end position="360"/>
    </location>
</feature>
<keyword evidence="2" id="KW-0862">Zinc</keyword>
<keyword evidence="6" id="KW-0539">Nucleus</keyword>